<dbReference type="InterPro" id="IPR008971">
    <property type="entry name" value="HSP40/DnaJ_pept-bd"/>
</dbReference>
<gene>
    <name evidence="10" type="ORF">TRICI_000290</name>
</gene>
<accession>A0A642VDZ2</accession>
<dbReference type="Gene3D" id="1.10.287.110">
    <property type="entry name" value="DnaJ domain"/>
    <property type="match status" value="1"/>
</dbReference>
<dbReference type="HAMAP" id="MF_01152">
    <property type="entry name" value="DnaJ"/>
    <property type="match status" value="1"/>
</dbReference>
<dbReference type="PROSITE" id="PS51188">
    <property type="entry name" value="ZF_CR"/>
    <property type="match status" value="1"/>
</dbReference>
<dbReference type="SUPFAM" id="SSF57938">
    <property type="entry name" value="DnaJ/Hsp40 cysteine-rich domain"/>
    <property type="match status" value="1"/>
</dbReference>
<keyword evidence="11" id="KW-1185">Reference proteome</keyword>
<dbReference type="FunFam" id="2.60.260.20:FF:000013">
    <property type="entry name" value="DnaJ subfamily B member 11"/>
    <property type="match status" value="1"/>
</dbReference>
<organism evidence="10 11">
    <name type="scientific">Trichomonascus ciferrii</name>
    <dbReference type="NCBI Taxonomy" id="44093"/>
    <lineage>
        <taxon>Eukaryota</taxon>
        <taxon>Fungi</taxon>
        <taxon>Dikarya</taxon>
        <taxon>Ascomycota</taxon>
        <taxon>Saccharomycotina</taxon>
        <taxon>Dipodascomycetes</taxon>
        <taxon>Dipodascales</taxon>
        <taxon>Trichomonascaceae</taxon>
        <taxon>Trichomonascus</taxon>
        <taxon>Trichomonascus ciferrii complex</taxon>
    </lineage>
</organism>
<dbReference type="PROSITE" id="PS50076">
    <property type="entry name" value="DNAJ_2"/>
    <property type="match status" value="1"/>
</dbReference>
<evidence type="ECO:0000313" key="11">
    <source>
        <dbReference type="Proteomes" id="UP000761534"/>
    </source>
</evidence>
<dbReference type="Gene3D" id="2.60.260.20">
    <property type="entry name" value="Urease metallochaperone UreE, N-terminal domain"/>
    <property type="match status" value="2"/>
</dbReference>
<dbReference type="GO" id="GO:0030544">
    <property type="term" value="F:Hsp70 protein binding"/>
    <property type="evidence" value="ECO:0007669"/>
    <property type="project" value="InterPro"/>
</dbReference>
<keyword evidence="4 6" id="KW-0862">Zinc</keyword>
<dbReference type="SMART" id="SM00271">
    <property type="entry name" value="DnaJ"/>
    <property type="match status" value="1"/>
</dbReference>
<dbReference type="Proteomes" id="UP000761534">
    <property type="component" value="Unassembled WGS sequence"/>
</dbReference>
<dbReference type="InterPro" id="IPR044713">
    <property type="entry name" value="DNJA1/2-like"/>
</dbReference>
<evidence type="ECO:0000256" key="1">
    <source>
        <dbReference type="ARBA" id="ARBA00022723"/>
    </source>
</evidence>
<dbReference type="GO" id="GO:0051082">
    <property type="term" value="F:unfolded protein binding"/>
    <property type="evidence" value="ECO:0007669"/>
    <property type="project" value="InterPro"/>
</dbReference>
<dbReference type="SUPFAM" id="SSF49493">
    <property type="entry name" value="HSP40/DnaJ peptide-binding domain"/>
    <property type="match status" value="2"/>
</dbReference>
<dbReference type="GO" id="GO:0008270">
    <property type="term" value="F:zinc ion binding"/>
    <property type="evidence" value="ECO:0007669"/>
    <property type="project" value="UniProtKB-KW"/>
</dbReference>
<evidence type="ECO:0000313" key="10">
    <source>
        <dbReference type="EMBL" id="KAA8917597.1"/>
    </source>
</evidence>
<keyword evidence="1 6" id="KW-0479">Metal-binding</keyword>
<dbReference type="PRINTS" id="PR00625">
    <property type="entry name" value="JDOMAIN"/>
</dbReference>
<evidence type="ECO:0000256" key="2">
    <source>
        <dbReference type="ARBA" id="ARBA00022737"/>
    </source>
</evidence>
<dbReference type="GO" id="GO:0005524">
    <property type="term" value="F:ATP binding"/>
    <property type="evidence" value="ECO:0007669"/>
    <property type="project" value="InterPro"/>
</dbReference>
<feature type="domain" description="J" evidence="8">
    <location>
        <begin position="1"/>
        <end position="67"/>
    </location>
</feature>
<dbReference type="VEuPathDB" id="FungiDB:TRICI_000290"/>
<dbReference type="PROSITE" id="PS00636">
    <property type="entry name" value="DNAJ_1"/>
    <property type="match status" value="1"/>
</dbReference>
<evidence type="ECO:0000256" key="6">
    <source>
        <dbReference type="PROSITE-ProRule" id="PRU00546"/>
    </source>
</evidence>
<feature type="region of interest" description="Disordered" evidence="7">
    <location>
        <begin position="357"/>
        <end position="407"/>
    </location>
</feature>
<name>A0A642VDZ2_9ASCO</name>
<dbReference type="CDD" id="cd10719">
    <property type="entry name" value="DnaJ_zf"/>
    <property type="match status" value="1"/>
</dbReference>
<feature type="domain" description="CR-type" evidence="9">
    <location>
        <begin position="131"/>
        <end position="214"/>
    </location>
</feature>
<dbReference type="Pfam" id="PF00226">
    <property type="entry name" value="DnaJ"/>
    <property type="match status" value="1"/>
</dbReference>
<dbReference type="CDD" id="cd10747">
    <property type="entry name" value="DnaJ_C"/>
    <property type="match status" value="1"/>
</dbReference>
<dbReference type="InterPro" id="IPR002939">
    <property type="entry name" value="DnaJ_C"/>
</dbReference>
<dbReference type="InterPro" id="IPR036410">
    <property type="entry name" value="HSP_DnaJ_Cys-rich_dom_sf"/>
</dbReference>
<evidence type="ECO:0000256" key="7">
    <source>
        <dbReference type="SAM" id="MobiDB-lite"/>
    </source>
</evidence>
<keyword evidence="5" id="KW-0143">Chaperone</keyword>
<reference evidence="10" key="1">
    <citation type="journal article" date="2019" name="G3 (Bethesda)">
        <title>Genome Assemblies of Two Rare Opportunistic Yeast Pathogens: Diutina rugosa (syn. Candida rugosa) and Trichomonascus ciferrii (syn. Candida ciferrii).</title>
        <authorList>
            <person name="Mixao V."/>
            <person name="Saus E."/>
            <person name="Hansen A.P."/>
            <person name="Lass-Florl C."/>
            <person name="Gabaldon T."/>
        </authorList>
    </citation>
    <scope>NUCLEOTIDE SEQUENCE</scope>
    <source>
        <strain evidence="10">CBS 4856</strain>
    </source>
</reference>
<dbReference type="Gene3D" id="2.10.230.10">
    <property type="entry name" value="Heat shock protein DnaJ, cysteine-rich domain"/>
    <property type="match status" value="1"/>
</dbReference>
<keyword evidence="3 6" id="KW-0863">Zinc-finger</keyword>
<proteinExistence type="inferred from homology"/>
<keyword evidence="2" id="KW-0677">Repeat</keyword>
<evidence type="ECO:0000259" key="8">
    <source>
        <dbReference type="PROSITE" id="PS50076"/>
    </source>
</evidence>
<evidence type="ECO:0000256" key="4">
    <source>
        <dbReference type="ARBA" id="ARBA00022833"/>
    </source>
</evidence>
<dbReference type="EMBL" id="SWFS01000026">
    <property type="protein sequence ID" value="KAA8917597.1"/>
    <property type="molecule type" value="Genomic_DNA"/>
</dbReference>
<comment type="caution">
    <text evidence="10">The sequence shown here is derived from an EMBL/GenBank/DDBJ whole genome shotgun (WGS) entry which is preliminary data.</text>
</comment>
<dbReference type="FunFam" id="2.10.230.10:FF:000001">
    <property type="entry name" value="DnaJ subfamily A member 2"/>
    <property type="match status" value="1"/>
</dbReference>
<sequence>MVKDTKLYDVLDATDAQIKKAYRVNALKYHPDKNQHSQEASDKFKEVSSAYEVLSDPEKRQMYDQFGEEGLNGGGDMGGASAEDLFSHFFGGMGGMGGMFGGMGGGRPSGPRKSKDIVHPLKVTLEDLYKGKVSKLALTKTVLCKGCDGKGGKEGAVKTCGTCKGSGMTFITRQMGHIIQKYQSVCNECGGEGETINAKDRCKTCNGKKTSEERKVLEVHVDKGMRHGQKVTFQGEGDQGPNIIPGDVIFVIDEQEHPRFERRGDDLHHKVKLDLLTALAGGSFGIQHLDGEWIKVDIIPGEIIAPGAIKAIDGKGMPSYRHHNYGNMLLEFEVEFPKSYFASPEQLQTLEQVLPPRPKLDIPADADPEEVVLSDVDPSKYQSAGQPMDEDDDDGHPGAERVQCASQ</sequence>
<protein>
    <submittedName>
        <fullName evidence="10">Uncharacterized protein</fullName>
    </submittedName>
</protein>
<evidence type="ECO:0000259" key="9">
    <source>
        <dbReference type="PROSITE" id="PS51188"/>
    </source>
</evidence>
<dbReference type="AlphaFoldDB" id="A0A642VDZ2"/>
<dbReference type="InterPro" id="IPR001623">
    <property type="entry name" value="DnaJ_domain"/>
</dbReference>
<dbReference type="InterPro" id="IPR036869">
    <property type="entry name" value="J_dom_sf"/>
</dbReference>
<dbReference type="CDD" id="cd06257">
    <property type="entry name" value="DnaJ"/>
    <property type="match status" value="1"/>
</dbReference>
<dbReference type="PANTHER" id="PTHR43888">
    <property type="entry name" value="DNAJ-LIKE-2, ISOFORM A-RELATED"/>
    <property type="match status" value="1"/>
</dbReference>
<dbReference type="OrthoDB" id="550424at2759"/>
<dbReference type="InterPro" id="IPR018253">
    <property type="entry name" value="DnaJ_domain_CS"/>
</dbReference>
<dbReference type="InterPro" id="IPR012724">
    <property type="entry name" value="DnaJ"/>
</dbReference>
<dbReference type="Pfam" id="PF00684">
    <property type="entry name" value="DnaJ_CXXCXGXG"/>
    <property type="match status" value="1"/>
</dbReference>
<evidence type="ECO:0000256" key="3">
    <source>
        <dbReference type="ARBA" id="ARBA00022771"/>
    </source>
</evidence>
<feature type="zinc finger region" description="CR-type" evidence="6">
    <location>
        <begin position="131"/>
        <end position="214"/>
    </location>
</feature>
<dbReference type="GO" id="GO:0009408">
    <property type="term" value="P:response to heat"/>
    <property type="evidence" value="ECO:0007669"/>
    <property type="project" value="InterPro"/>
</dbReference>
<dbReference type="GO" id="GO:0006457">
    <property type="term" value="P:protein folding"/>
    <property type="evidence" value="ECO:0007669"/>
    <property type="project" value="InterPro"/>
</dbReference>
<dbReference type="InterPro" id="IPR001305">
    <property type="entry name" value="HSP_DnaJ_Cys-rich_dom"/>
</dbReference>
<dbReference type="SUPFAM" id="SSF46565">
    <property type="entry name" value="Chaperone J-domain"/>
    <property type="match status" value="1"/>
</dbReference>
<dbReference type="Pfam" id="PF01556">
    <property type="entry name" value="DnaJ_C"/>
    <property type="match status" value="1"/>
</dbReference>
<evidence type="ECO:0000256" key="5">
    <source>
        <dbReference type="ARBA" id="ARBA00023186"/>
    </source>
</evidence>